<protein>
    <submittedName>
        <fullName evidence="1">Uncharacterized protein</fullName>
    </submittedName>
</protein>
<reference evidence="1 2" key="1">
    <citation type="submission" date="2015-03" db="EMBL/GenBank/DDBJ databases">
        <authorList>
            <consortium name="Pathogen Informatics"/>
        </authorList>
    </citation>
    <scope>NUCLEOTIDE SEQUENCE [LARGE SCALE GENOMIC DNA]</scope>
    <source>
        <strain evidence="1 2">G09801536</strain>
    </source>
</reference>
<accession>A0A655J8A9</accession>
<gene>
    <name evidence="1" type="ORF">ERS007679_03966</name>
</gene>
<evidence type="ECO:0000313" key="1">
    <source>
        <dbReference type="EMBL" id="COW51620.1"/>
    </source>
</evidence>
<organism evidence="1 2">
    <name type="scientific">Mycobacterium tuberculosis</name>
    <dbReference type="NCBI Taxonomy" id="1773"/>
    <lineage>
        <taxon>Bacteria</taxon>
        <taxon>Bacillati</taxon>
        <taxon>Actinomycetota</taxon>
        <taxon>Actinomycetes</taxon>
        <taxon>Mycobacteriales</taxon>
        <taxon>Mycobacteriaceae</taxon>
        <taxon>Mycobacterium</taxon>
        <taxon>Mycobacterium tuberculosis complex</taxon>
    </lineage>
</organism>
<dbReference type="AlphaFoldDB" id="A0A655J8A9"/>
<dbReference type="Proteomes" id="UP000045842">
    <property type="component" value="Unassembled WGS sequence"/>
</dbReference>
<evidence type="ECO:0000313" key="2">
    <source>
        <dbReference type="Proteomes" id="UP000045842"/>
    </source>
</evidence>
<sequence>MIFRKALALGALLGVAKILDQGVDGVLGVLLVGPDHPGRPALDPPDDVFVGAAVDSAADVGDGPALVVERQPGRGHPAVADRPHDQLSWQLLALAGVLGRHSPAAVGDQLVAAQHDPLHFALALDLDRRGQEPEHHAAVSRAGFAVRIATQHLDVLLADLAHRGRVLVGNAVQLRRIDHHVNPVEVGQLAQLQRGERGLQRTSAPDDHHLLDTAWA</sequence>
<name>A0A655J8A9_MYCTX</name>
<proteinExistence type="predicted"/>
<dbReference type="EMBL" id="CSAD01000849">
    <property type="protein sequence ID" value="COW51620.1"/>
    <property type="molecule type" value="Genomic_DNA"/>
</dbReference>